<dbReference type="NCBIfam" id="NF010738">
    <property type="entry name" value="PRK14140.1"/>
    <property type="match status" value="1"/>
</dbReference>
<dbReference type="GO" id="GO:0042803">
    <property type="term" value="F:protein homodimerization activity"/>
    <property type="evidence" value="ECO:0007669"/>
    <property type="project" value="InterPro"/>
</dbReference>
<comment type="caution">
    <text evidence="14">The sequence shown here is derived from an EMBL/GenBank/DDBJ whole genome shotgun (WGS) entry which is preliminary data.</text>
</comment>
<gene>
    <name evidence="10 14" type="primary">grpE</name>
    <name evidence="14" type="ORF">H8707_09070</name>
</gene>
<reference evidence="14" key="1">
    <citation type="submission" date="2020-08" db="EMBL/GenBank/DDBJ databases">
        <title>Genome public.</title>
        <authorList>
            <person name="Liu C."/>
            <person name="Sun Q."/>
        </authorList>
    </citation>
    <scope>NUCLEOTIDE SEQUENCE</scope>
    <source>
        <strain evidence="14">BX21</strain>
    </source>
</reference>
<evidence type="ECO:0000256" key="4">
    <source>
        <dbReference type="ARBA" id="ARBA00022490"/>
    </source>
</evidence>
<dbReference type="PANTHER" id="PTHR21237:SF23">
    <property type="entry name" value="GRPE PROTEIN HOMOLOG, MITOCHONDRIAL"/>
    <property type="match status" value="1"/>
</dbReference>
<evidence type="ECO:0000256" key="3">
    <source>
        <dbReference type="ARBA" id="ARBA00011738"/>
    </source>
</evidence>
<dbReference type="InterPro" id="IPR013805">
    <property type="entry name" value="GrpE_CC"/>
</dbReference>
<keyword evidence="15" id="KW-1185">Reference proteome</keyword>
<organism evidence="14 15">
    <name type="scientific">Paratissierella segnis</name>
    <dbReference type="NCBI Taxonomy" id="2763679"/>
    <lineage>
        <taxon>Bacteria</taxon>
        <taxon>Bacillati</taxon>
        <taxon>Bacillota</taxon>
        <taxon>Tissierellia</taxon>
        <taxon>Tissierellales</taxon>
        <taxon>Tissierellaceae</taxon>
        <taxon>Paratissierella</taxon>
    </lineage>
</organism>
<accession>A0A926IKE2</accession>
<evidence type="ECO:0000256" key="11">
    <source>
        <dbReference type="RuleBase" id="RU000639"/>
    </source>
</evidence>
<dbReference type="AlphaFoldDB" id="A0A926IKE2"/>
<dbReference type="InterPro" id="IPR000740">
    <property type="entry name" value="GrpE"/>
</dbReference>
<evidence type="ECO:0000256" key="2">
    <source>
        <dbReference type="ARBA" id="ARBA00009054"/>
    </source>
</evidence>
<evidence type="ECO:0000256" key="12">
    <source>
        <dbReference type="RuleBase" id="RU004478"/>
    </source>
</evidence>
<dbReference type="SUPFAM" id="SSF58014">
    <property type="entry name" value="Coiled-coil domain of nucleotide exchange factor GrpE"/>
    <property type="match status" value="1"/>
</dbReference>
<keyword evidence="6 10" id="KW-0143">Chaperone</keyword>
<dbReference type="SUPFAM" id="SSF51064">
    <property type="entry name" value="Head domain of nucleotide exchange factor GrpE"/>
    <property type="match status" value="1"/>
</dbReference>
<evidence type="ECO:0000313" key="14">
    <source>
        <dbReference type="EMBL" id="MBC8588391.1"/>
    </source>
</evidence>
<dbReference type="GO" id="GO:0051087">
    <property type="term" value="F:protein-folding chaperone binding"/>
    <property type="evidence" value="ECO:0007669"/>
    <property type="project" value="InterPro"/>
</dbReference>
<dbReference type="PROSITE" id="PS01071">
    <property type="entry name" value="GRPE"/>
    <property type="match status" value="1"/>
</dbReference>
<keyword evidence="5 10" id="KW-0346">Stress response</keyword>
<comment type="subcellular location">
    <subcellularLocation>
        <location evidence="1 10">Cytoplasm</location>
    </subcellularLocation>
</comment>
<dbReference type="GO" id="GO:0005737">
    <property type="term" value="C:cytoplasm"/>
    <property type="evidence" value="ECO:0007669"/>
    <property type="project" value="UniProtKB-SubCell"/>
</dbReference>
<dbReference type="GO" id="GO:0006457">
    <property type="term" value="P:protein folding"/>
    <property type="evidence" value="ECO:0007669"/>
    <property type="project" value="InterPro"/>
</dbReference>
<dbReference type="PANTHER" id="PTHR21237">
    <property type="entry name" value="GRPE PROTEIN"/>
    <property type="match status" value="1"/>
</dbReference>
<evidence type="ECO:0000256" key="5">
    <source>
        <dbReference type="ARBA" id="ARBA00023016"/>
    </source>
</evidence>
<dbReference type="Proteomes" id="UP000601171">
    <property type="component" value="Unassembled WGS sequence"/>
</dbReference>
<comment type="subunit">
    <text evidence="3 10">Homodimer.</text>
</comment>
<dbReference type="InterPro" id="IPR009012">
    <property type="entry name" value="GrpE_head"/>
</dbReference>
<name>A0A926IKE2_9FIRM</name>
<protein>
    <recommendedName>
        <fullName evidence="8 10">Protein GrpE</fullName>
    </recommendedName>
    <alternativeName>
        <fullName evidence="9 10">HSP-70 cofactor</fullName>
    </alternativeName>
</protein>
<dbReference type="RefSeq" id="WP_262429845.1">
    <property type="nucleotide sequence ID" value="NZ_JACRTG010000019.1"/>
</dbReference>
<evidence type="ECO:0000256" key="1">
    <source>
        <dbReference type="ARBA" id="ARBA00004496"/>
    </source>
</evidence>
<dbReference type="CDD" id="cd00446">
    <property type="entry name" value="GrpE"/>
    <property type="match status" value="1"/>
</dbReference>
<dbReference type="FunFam" id="2.30.22.10:FF:000001">
    <property type="entry name" value="Protein GrpE"/>
    <property type="match status" value="1"/>
</dbReference>
<evidence type="ECO:0000256" key="6">
    <source>
        <dbReference type="ARBA" id="ARBA00023186"/>
    </source>
</evidence>
<evidence type="ECO:0000256" key="13">
    <source>
        <dbReference type="SAM" id="MobiDB-lite"/>
    </source>
</evidence>
<dbReference type="PRINTS" id="PR00773">
    <property type="entry name" value="GRPEPROTEIN"/>
</dbReference>
<evidence type="ECO:0000256" key="10">
    <source>
        <dbReference type="HAMAP-Rule" id="MF_01151"/>
    </source>
</evidence>
<dbReference type="GO" id="GO:0051082">
    <property type="term" value="F:unfolded protein binding"/>
    <property type="evidence" value="ECO:0007669"/>
    <property type="project" value="TreeGrafter"/>
</dbReference>
<evidence type="ECO:0000256" key="8">
    <source>
        <dbReference type="ARBA" id="ARBA00072274"/>
    </source>
</evidence>
<dbReference type="Gene3D" id="3.90.20.20">
    <property type="match status" value="1"/>
</dbReference>
<dbReference type="Gene3D" id="2.30.22.10">
    <property type="entry name" value="Head domain of nucleotide exchange factor GrpE"/>
    <property type="match status" value="1"/>
</dbReference>
<dbReference type="HAMAP" id="MF_01151">
    <property type="entry name" value="GrpE"/>
    <property type="match status" value="1"/>
</dbReference>
<dbReference type="EMBL" id="JACRTG010000019">
    <property type="protein sequence ID" value="MBC8588391.1"/>
    <property type="molecule type" value="Genomic_DNA"/>
</dbReference>
<dbReference type="Pfam" id="PF01025">
    <property type="entry name" value="GrpE"/>
    <property type="match status" value="1"/>
</dbReference>
<comment type="similarity">
    <text evidence="2 10 12">Belongs to the GrpE family.</text>
</comment>
<dbReference type="GO" id="GO:0000774">
    <property type="term" value="F:adenyl-nucleotide exchange factor activity"/>
    <property type="evidence" value="ECO:0007669"/>
    <property type="project" value="InterPro"/>
</dbReference>
<evidence type="ECO:0000313" key="15">
    <source>
        <dbReference type="Proteomes" id="UP000601171"/>
    </source>
</evidence>
<feature type="region of interest" description="Disordered" evidence="13">
    <location>
        <begin position="1"/>
        <end position="40"/>
    </location>
</feature>
<evidence type="ECO:0000256" key="7">
    <source>
        <dbReference type="ARBA" id="ARBA00053401"/>
    </source>
</evidence>
<evidence type="ECO:0000256" key="9">
    <source>
        <dbReference type="ARBA" id="ARBA00076414"/>
    </source>
</evidence>
<sequence length="181" mass="21091">MNKDDKNTVNDMAEGMQDTNEDNSIENEESKSTQEEELTQSIEEIEELNNKLLRLQADFINFKKRSEKEKESQYSYGIECFVLDLLPILDNFERALNTDQDEDDGFYKGVKMINDQMVDLLKKYSIEEIDALSKPFDPNYHHAVVTEESKEHEPNTVIEVLQKGYMLKEKVIRPSMVKVSI</sequence>
<proteinExistence type="inferred from homology"/>
<comment type="function">
    <text evidence="7 10 11">Participates actively in the response to hyperosmotic and heat shock by preventing the aggregation of stress-denatured proteins, in association with DnaK and GrpE. It is the nucleotide exchange factor for DnaK and may function as a thermosensor. Unfolded proteins bind initially to DnaJ; upon interaction with the DnaJ-bound protein, DnaK hydrolyzes its bound ATP, resulting in the formation of a stable complex. GrpE releases ADP from DnaK; ATP binding to DnaK triggers the release of the substrate protein, thus completing the reaction cycle. Several rounds of ATP-dependent interactions between DnaJ, DnaK and GrpE are required for fully efficient folding.</text>
</comment>
<keyword evidence="4 10" id="KW-0963">Cytoplasm</keyword>